<dbReference type="PANTHER" id="PTHR44147:SF2">
    <property type="entry name" value="DEHYDROGENASE_REDUCTASE SDR FAMILY MEMBER 1"/>
    <property type="match status" value="1"/>
</dbReference>
<dbReference type="Gene3D" id="3.40.50.720">
    <property type="entry name" value="NAD(P)-binding Rossmann-like Domain"/>
    <property type="match status" value="1"/>
</dbReference>
<dbReference type="Proteomes" id="UP000552097">
    <property type="component" value="Unassembled WGS sequence"/>
</dbReference>
<dbReference type="InterPro" id="IPR036291">
    <property type="entry name" value="NAD(P)-bd_dom_sf"/>
</dbReference>
<dbReference type="InterPro" id="IPR002347">
    <property type="entry name" value="SDR_fam"/>
</dbReference>
<dbReference type="Pfam" id="PF00106">
    <property type="entry name" value="adh_short"/>
    <property type="match status" value="1"/>
</dbReference>
<evidence type="ECO:0000313" key="2">
    <source>
        <dbReference type="Proteomes" id="UP000552097"/>
    </source>
</evidence>
<accession>A0A7W9M0P1</accession>
<protein>
    <submittedName>
        <fullName evidence="1">NAD(P)-dependent dehydrogenase (Short-subunit alcohol dehydrogenase family)</fullName>
    </submittedName>
</protein>
<dbReference type="RefSeq" id="WP_184920066.1">
    <property type="nucleotide sequence ID" value="NZ_JACHMO010000001.1"/>
</dbReference>
<sequence length="311" mass="33261">MDETTNDWSPPDLRDAVALVTGASRGVGRGIAAALGQAGATVYVTGRSVRGGARTEDLPGTVEDTADEVTARGGTGIAVRCDHTVDADNEALFARIAEDHQRLDLLVNNAWSGYERSNEAKFDAPFWQQPRWRWDSFAASLRAQFIAGQLAAPLMIERGTGLIANISFTDGDVYLGQTGYDVCKSASDRMVTGMAYDLRKRGVAALAIHPGFVRTERVEAAWTLLGDGPAQVVHTPEYVGRALAHLVADPDLMAMSGSRVAVGDLAVKYGFTDVDGRRPPAFRLEGRMTLATRMERLNRVVAASQAGGPAA</sequence>
<comment type="caution">
    <text evidence="1">The sequence shown here is derived from an EMBL/GenBank/DDBJ whole genome shotgun (WGS) entry which is preliminary data.</text>
</comment>
<proteinExistence type="predicted"/>
<dbReference type="PANTHER" id="PTHR44147">
    <property type="entry name" value="DEHYDROGENASE/REDUCTASE SDR FAMILY MEMBER 1"/>
    <property type="match status" value="1"/>
</dbReference>
<reference evidence="1 2" key="1">
    <citation type="submission" date="2020-08" db="EMBL/GenBank/DDBJ databases">
        <title>Sequencing the genomes of 1000 actinobacteria strains.</title>
        <authorList>
            <person name="Klenk H.-P."/>
        </authorList>
    </citation>
    <scope>NUCLEOTIDE SEQUENCE [LARGE SCALE GENOMIC DNA]</scope>
    <source>
        <strain evidence="1 2">DSM 45486</strain>
    </source>
</reference>
<dbReference type="SUPFAM" id="SSF51735">
    <property type="entry name" value="NAD(P)-binding Rossmann-fold domains"/>
    <property type="match status" value="1"/>
</dbReference>
<keyword evidence="2" id="KW-1185">Reference proteome</keyword>
<dbReference type="EMBL" id="JACHMO010000001">
    <property type="protein sequence ID" value="MBB5802993.1"/>
    <property type="molecule type" value="Genomic_DNA"/>
</dbReference>
<name>A0A7W9M0P1_9PSEU</name>
<dbReference type="AlphaFoldDB" id="A0A7W9M0P1"/>
<dbReference type="PRINTS" id="PR00081">
    <property type="entry name" value="GDHRDH"/>
</dbReference>
<organism evidence="1 2">
    <name type="scientific">Saccharothrix ecbatanensis</name>
    <dbReference type="NCBI Taxonomy" id="1105145"/>
    <lineage>
        <taxon>Bacteria</taxon>
        <taxon>Bacillati</taxon>
        <taxon>Actinomycetota</taxon>
        <taxon>Actinomycetes</taxon>
        <taxon>Pseudonocardiales</taxon>
        <taxon>Pseudonocardiaceae</taxon>
        <taxon>Saccharothrix</taxon>
    </lineage>
</organism>
<gene>
    <name evidence="1" type="ORF">F4560_002761</name>
</gene>
<evidence type="ECO:0000313" key="1">
    <source>
        <dbReference type="EMBL" id="MBB5802993.1"/>
    </source>
</evidence>